<protein>
    <recommendedName>
        <fullName evidence="5">Mid2 domain-containing protein</fullName>
    </recommendedName>
</protein>
<proteinExistence type="predicted"/>
<sequence>MATCYHITEQTGRTMVPCNHTAVAEGKHSNCCTEEYLCLSNGMCRAPKLTSVSNYYWRIGCTDKTFSDPACGKYCAQVPFVQADDNWKQLIWQCPGSESYCCNTGKQTLYEDRVGRTNTSCCDKKDLVFKAPDPVVVGTASSIAQPFPTMGTSIALSSPISSGSTVNLPSGAAPTPSSSADAIQPSSLSTHKSVALPVGLGVSLGLVAVIAVCVGLLIVRRRKQRYTHYGEERKQAPVELMASGPSEMMTVERPVELVTPTVKN</sequence>
<dbReference type="AlphaFoldDB" id="A0A6A7AJ53"/>
<feature type="compositionally biased region" description="Low complexity" evidence="1">
    <location>
        <begin position="165"/>
        <end position="182"/>
    </location>
</feature>
<evidence type="ECO:0000313" key="3">
    <source>
        <dbReference type="EMBL" id="KAF2832738.1"/>
    </source>
</evidence>
<reference evidence="3" key="1">
    <citation type="journal article" date="2020" name="Stud. Mycol.">
        <title>101 Dothideomycetes genomes: a test case for predicting lifestyles and emergence of pathogens.</title>
        <authorList>
            <person name="Haridas S."/>
            <person name="Albert R."/>
            <person name="Binder M."/>
            <person name="Bloem J."/>
            <person name="Labutti K."/>
            <person name="Salamov A."/>
            <person name="Andreopoulos B."/>
            <person name="Baker S."/>
            <person name="Barry K."/>
            <person name="Bills G."/>
            <person name="Bluhm B."/>
            <person name="Cannon C."/>
            <person name="Castanera R."/>
            <person name="Culley D."/>
            <person name="Daum C."/>
            <person name="Ezra D."/>
            <person name="Gonzalez J."/>
            <person name="Henrissat B."/>
            <person name="Kuo A."/>
            <person name="Liang C."/>
            <person name="Lipzen A."/>
            <person name="Lutzoni F."/>
            <person name="Magnuson J."/>
            <person name="Mondo S."/>
            <person name="Nolan M."/>
            <person name="Ohm R."/>
            <person name="Pangilinan J."/>
            <person name="Park H.-J."/>
            <person name="Ramirez L."/>
            <person name="Alfaro M."/>
            <person name="Sun H."/>
            <person name="Tritt A."/>
            <person name="Yoshinaga Y."/>
            <person name="Zwiers L.-H."/>
            <person name="Turgeon B."/>
            <person name="Goodwin S."/>
            <person name="Spatafora J."/>
            <person name="Crous P."/>
            <person name="Grigoriev I."/>
        </authorList>
    </citation>
    <scope>NUCLEOTIDE SEQUENCE</scope>
    <source>
        <strain evidence="3">CBS 113818</strain>
    </source>
</reference>
<dbReference type="EMBL" id="MU006217">
    <property type="protein sequence ID" value="KAF2832738.1"/>
    <property type="molecule type" value="Genomic_DNA"/>
</dbReference>
<dbReference type="Proteomes" id="UP000799424">
    <property type="component" value="Unassembled WGS sequence"/>
</dbReference>
<evidence type="ECO:0008006" key="5">
    <source>
        <dbReference type="Google" id="ProtNLM"/>
    </source>
</evidence>
<organism evidence="3 4">
    <name type="scientific">Ophiobolus disseminans</name>
    <dbReference type="NCBI Taxonomy" id="1469910"/>
    <lineage>
        <taxon>Eukaryota</taxon>
        <taxon>Fungi</taxon>
        <taxon>Dikarya</taxon>
        <taxon>Ascomycota</taxon>
        <taxon>Pezizomycotina</taxon>
        <taxon>Dothideomycetes</taxon>
        <taxon>Pleosporomycetidae</taxon>
        <taxon>Pleosporales</taxon>
        <taxon>Pleosporineae</taxon>
        <taxon>Phaeosphaeriaceae</taxon>
        <taxon>Ophiobolus</taxon>
    </lineage>
</organism>
<keyword evidence="4" id="KW-1185">Reference proteome</keyword>
<evidence type="ECO:0000256" key="1">
    <source>
        <dbReference type="SAM" id="MobiDB-lite"/>
    </source>
</evidence>
<feature type="region of interest" description="Disordered" evidence="1">
    <location>
        <begin position="165"/>
        <end position="184"/>
    </location>
</feature>
<name>A0A6A7AJ53_9PLEO</name>
<keyword evidence="2" id="KW-0812">Transmembrane</keyword>
<dbReference type="OrthoDB" id="5215637at2759"/>
<feature type="transmembrane region" description="Helical" evidence="2">
    <location>
        <begin position="194"/>
        <end position="219"/>
    </location>
</feature>
<keyword evidence="2" id="KW-1133">Transmembrane helix</keyword>
<evidence type="ECO:0000313" key="4">
    <source>
        <dbReference type="Proteomes" id="UP000799424"/>
    </source>
</evidence>
<gene>
    <name evidence="3" type="ORF">CC86DRAFT_425407</name>
</gene>
<accession>A0A6A7AJ53</accession>
<evidence type="ECO:0000256" key="2">
    <source>
        <dbReference type="SAM" id="Phobius"/>
    </source>
</evidence>
<keyword evidence="2" id="KW-0472">Membrane</keyword>